<dbReference type="EC" id="4.1.1.65" evidence="1"/>
<protein>
    <submittedName>
        <fullName evidence="1">Phosphatidylserine decarboxylase proenzyme</fullName>
        <ecNumber evidence="1">4.1.1.65</ecNumber>
    </submittedName>
</protein>
<reference evidence="1" key="1">
    <citation type="submission" date="2019-05" db="EMBL/GenBank/DDBJ databases">
        <authorList>
            <consortium name="Pathogen Informatics"/>
        </authorList>
    </citation>
    <scope>NUCLEOTIDE SEQUENCE [LARGE SCALE GENOMIC DNA]</scope>
    <source>
        <strain evidence="1">NCTC12965</strain>
    </source>
</reference>
<dbReference type="GO" id="GO:0004609">
    <property type="term" value="F:phosphatidylserine decarboxylase activity"/>
    <property type="evidence" value="ECO:0007669"/>
    <property type="project" value="UniProtKB-EC"/>
</dbReference>
<name>A0A4U9VX28_SERFO</name>
<evidence type="ECO:0000313" key="1">
    <source>
        <dbReference type="EMBL" id="VTR51137.1"/>
    </source>
</evidence>
<accession>A0A4U9VX28</accession>
<sequence length="65" mass="7051">MLDSIKIKLQYWLPKLALTRLAGWGADKKAGWADEAGGKSVCPLLPRADAGSTETRILASYATFK</sequence>
<keyword evidence="1" id="KW-0456">Lyase</keyword>
<dbReference type="AlphaFoldDB" id="A0A4U9VX28"/>
<gene>
    <name evidence="1" type="primary">psd_1</name>
    <name evidence="1" type="ORF">NCTC12965_06105</name>
</gene>
<organism evidence="1">
    <name type="scientific">Serratia fonticola</name>
    <dbReference type="NCBI Taxonomy" id="47917"/>
    <lineage>
        <taxon>Bacteria</taxon>
        <taxon>Pseudomonadati</taxon>
        <taxon>Pseudomonadota</taxon>
        <taxon>Gammaproteobacteria</taxon>
        <taxon>Enterobacterales</taxon>
        <taxon>Yersiniaceae</taxon>
        <taxon>Serratia</taxon>
    </lineage>
</organism>
<proteinExistence type="predicted"/>
<dbReference type="EMBL" id="CABEEZ010000123">
    <property type="protein sequence ID" value="VTR51137.1"/>
    <property type="molecule type" value="Genomic_DNA"/>
</dbReference>